<dbReference type="Proteomes" id="UP000237105">
    <property type="component" value="Unassembled WGS sequence"/>
</dbReference>
<keyword evidence="1" id="KW-0862">Zinc</keyword>
<comment type="subcellular location">
    <subcellularLocation>
        <location evidence="1">Cytoplasmic vesicle</location>
        <location evidence="1">COPII-coated vesicle membrane</location>
        <topology evidence="1">Peripheral membrane protein</topology>
        <orientation evidence="1">Cytoplasmic side</orientation>
    </subcellularLocation>
    <subcellularLocation>
        <location evidence="1">Endoplasmic reticulum membrane</location>
        <topology evidence="1">Peripheral membrane protein</topology>
        <orientation evidence="1">Cytoplasmic side</orientation>
    </subcellularLocation>
</comment>
<dbReference type="GO" id="GO:0090110">
    <property type="term" value="P:COPII-coated vesicle cargo loading"/>
    <property type="evidence" value="ECO:0007669"/>
    <property type="project" value="TreeGrafter"/>
</dbReference>
<dbReference type="OrthoDB" id="10256289at2759"/>
<keyword evidence="1" id="KW-0479">Metal-binding</keyword>
<organism evidence="2 3">
    <name type="scientific">Parasponia andersonii</name>
    <name type="common">Sponia andersonii</name>
    <dbReference type="NCBI Taxonomy" id="3476"/>
    <lineage>
        <taxon>Eukaryota</taxon>
        <taxon>Viridiplantae</taxon>
        <taxon>Streptophyta</taxon>
        <taxon>Embryophyta</taxon>
        <taxon>Tracheophyta</taxon>
        <taxon>Spermatophyta</taxon>
        <taxon>Magnoliopsida</taxon>
        <taxon>eudicotyledons</taxon>
        <taxon>Gunneridae</taxon>
        <taxon>Pentapetalae</taxon>
        <taxon>rosids</taxon>
        <taxon>fabids</taxon>
        <taxon>Rosales</taxon>
        <taxon>Cannabaceae</taxon>
        <taxon>Parasponia</taxon>
    </lineage>
</organism>
<keyword evidence="1" id="KW-0472">Membrane</keyword>
<keyword evidence="1" id="KW-0813">Transport</keyword>
<comment type="caution">
    <text evidence="2">The sequence shown here is derived from an EMBL/GenBank/DDBJ whole genome shotgun (WGS) entry which is preliminary data.</text>
</comment>
<keyword evidence="1" id="KW-0256">Endoplasmic reticulum</keyword>
<comment type="function">
    <text evidence="1">Component of the coat protein complex II (COPII) which promotes the formation of transport vesicles from the endoplasmic reticulum (ER). The coat has two main functions, the physical deformation of the endoplasmic reticulum membrane into vesicles and the selection of cargo molecules.</text>
</comment>
<dbReference type="InterPro" id="IPR037364">
    <property type="entry name" value="Sec23"/>
</dbReference>
<dbReference type="PANTHER" id="PTHR11141">
    <property type="entry name" value="PROTEIN TRANSPORT PROTEIN SEC23"/>
    <property type="match status" value="1"/>
</dbReference>
<dbReference type="GO" id="GO:0005096">
    <property type="term" value="F:GTPase activator activity"/>
    <property type="evidence" value="ECO:0007669"/>
    <property type="project" value="TreeGrafter"/>
</dbReference>
<dbReference type="GO" id="GO:0005789">
    <property type="term" value="C:endoplasmic reticulum membrane"/>
    <property type="evidence" value="ECO:0007669"/>
    <property type="project" value="UniProtKB-SubCell"/>
</dbReference>
<sequence>MILHKTQNFRPRPSPPCRFFPTPPSNAALVAPSSTLHCQDLDLPLLLQLQSHPSSLFLHLRRHLPAELFPYYTTIKYKDKLSNVEPPSPPVFIFVIDTCIIKEEMVYLNSALSRTVDLLRNRSIFVEIIMDDDSPVPLAAWTNSLEMAVANYLAMVEKIPLWLPCCGQIAGCRCDSKEILTL</sequence>
<evidence type="ECO:0000256" key="1">
    <source>
        <dbReference type="RuleBase" id="RU365030"/>
    </source>
</evidence>
<dbReference type="PANTHER" id="PTHR11141:SF2">
    <property type="entry name" value="PROTEIN TRANSPORT PROTEIN SEC23 C"/>
    <property type="match status" value="1"/>
</dbReference>
<keyword evidence="1" id="KW-0963">Cytoplasm</keyword>
<dbReference type="InterPro" id="IPR036465">
    <property type="entry name" value="vWFA_dom_sf"/>
</dbReference>
<protein>
    <recommendedName>
        <fullName evidence="1">Protein transport protein SEC23</fullName>
    </recommendedName>
</protein>
<evidence type="ECO:0000313" key="3">
    <source>
        <dbReference type="Proteomes" id="UP000237105"/>
    </source>
</evidence>
<comment type="similarity">
    <text evidence="1">Belongs to the SEC23/SEC24 family. SEC23 subfamily.</text>
</comment>
<gene>
    <name evidence="2" type="ORF">PanWU01x14_319320</name>
</gene>
<accession>A0A2P5AM21</accession>
<dbReference type="GO" id="GO:0030127">
    <property type="term" value="C:COPII vesicle coat"/>
    <property type="evidence" value="ECO:0007669"/>
    <property type="project" value="TreeGrafter"/>
</dbReference>
<dbReference type="GO" id="GO:0015031">
    <property type="term" value="P:protein transport"/>
    <property type="evidence" value="ECO:0007669"/>
    <property type="project" value="UniProtKB-KW"/>
</dbReference>
<dbReference type="EMBL" id="JXTB01000525">
    <property type="protein sequence ID" value="PON37560.1"/>
    <property type="molecule type" value="Genomic_DNA"/>
</dbReference>
<dbReference type="AlphaFoldDB" id="A0A2P5AM21"/>
<dbReference type="STRING" id="3476.A0A2P5AM21"/>
<dbReference type="Gene3D" id="3.40.50.410">
    <property type="entry name" value="von Willebrand factor, type A domain"/>
    <property type="match status" value="1"/>
</dbReference>
<reference evidence="3" key="1">
    <citation type="submission" date="2016-06" db="EMBL/GenBank/DDBJ databases">
        <title>Parallel loss of symbiosis genes in relatives of nitrogen-fixing non-legume Parasponia.</title>
        <authorList>
            <person name="Van Velzen R."/>
            <person name="Holmer R."/>
            <person name="Bu F."/>
            <person name="Rutten L."/>
            <person name="Van Zeijl A."/>
            <person name="Liu W."/>
            <person name="Santuari L."/>
            <person name="Cao Q."/>
            <person name="Sharma T."/>
            <person name="Shen D."/>
            <person name="Roswanjaya Y."/>
            <person name="Wardhani T."/>
            <person name="Kalhor M.S."/>
            <person name="Jansen J."/>
            <person name="Van den Hoogen J."/>
            <person name="Gungor B."/>
            <person name="Hartog M."/>
            <person name="Hontelez J."/>
            <person name="Verver J."/>
            <person name="Yang W.-C."/>
            <person name="Schijlen E."/>
            <person name="Repin R."/>
            <person name="Schilthuizen M."/>
            <person name="Schranz E."/>
            <person name="Heidstra R."/>
            <person name="Miyata K."/>
            <person name="Fedorova E."/>
            <person name="Kohlen W."/>
            <person name="Bisseling T."/>
            <person name="Smit S."/>
            <person name="Geurts R."/>
        </authorList>
    </citation>
    <scope>NUCLEOTIDE SEQUENCE [LARGE SCALE GENOMIC DNA]</scope>
    <source>
        <strain evidence="3">cv. WU1-14</strain>
    </source>
</reference>
<keyword evidence="3" id="KW-1185">Reference proteome</keyword>
<dbReference type="GO" id="GO:0046872">
    <property type="term" value="F:metal ion binding"/>
    <property type="evidence" value="ECO:0007669"/>
    <property type="project" value="UniProtKB-KW"/>
</dbReference>
<keyword evidence="1" id="KW-0931">ER-Golgi transport</keyword>
<name>A0A2P5AM21_PARAD</name>
<keyword evidence="1" id="KW-0653">Protein transport</keyword>
<keyword evidence="1" id="KW-0968">Cytoplasmic vesicle</keyword>
<dbReference type="GO" id="GO:0070971">
    <property type="term" value="C:endoplasmic reticulum exit site"/>
    <property type="evidence" value="ECO:0007669"/>
    <property type="project" value="TreeGrafter"/>
</dbReference>
<proteinExistence type="inferred from homology"/>
<evidence type="ECO:0000313" key="2">
    <source>
        <dbReference type="EMBL" id="PON37560.1"/>
    </source>
</evidence>